<dbReference type="SUPFAM" id="SSF49503">
    <property type="entry name" value="Cupredoxins"/>
    <property type="match status" value="3"/>
</dbReference>
<reference evidence="7 8" key="1">
    <citation type="submission" date="2014-09" db="EMBL/GenBank/DDBJ databases">
        <title>Whole Genome Shotgun of Flavobacterium aquatile LMG 4008.</title>
        <authorList>
            <person name="Gale A.N."/>
            <person name="Pipes S.E."/>
            <person name="Newman J.D."/>
        </authorList>
    </citation>
    <scope>NUCLEOTIDE SEQUENCE [LARGE SCALE GENOMIC DNA]</scope>
    <source>
        <strain evidence="7 8">LMG 4008</strain>
    </source>
</reference>
<dbReference type="GO" id="GO:0005507">
    <property type="term" value="F:copper ion binding"/>
    <property type="evidence" value="ECO:0007669"/>
    <property type="project" value="InterPro"/>
</dbReference>
<feature type="domain" description="Plastocyanin-like" evidence="6">
    <location>
        <begin position="29"/>
        <end position="134"/>
    </location>
</feature>
<evidence type="ECO:0000256" key="2">
    <source>
        <dbReference type="ARBA" id="ARBA00023002"/>
    </source>
</evidence>
<keyword evidence="3" id="KW-0186">Copper</keyword>
<sequence>MPISESKPIVKTIAKTVRYDLYVRDTIVNIGNKPTRAIAVNGQIPMPTLTFTEGDTAEIYVHNELKESTSLHWHGLFLPNKEDGVPYLTQMPIEPGTTHKYTFPIIQHGTHWYHSHSGLQEQIGMYGSMILNKKPEDETFRKGIDDLPTIPVILSEWTDLNPNNVHRMLHNATDWFAIQKGTTQSYAEAIKQGHFKTKITNEWKRMNAMDVSDVYYDKFLINGKSNSQLSQFKGGDKVRLRISNGGASTYFWMTYAGGKITVVANDGNDVEPVEVDRLLIAVSETYDVIVTIPADNTAFEFLVTPEDRTKSASLYIGDGVKQLISPLPKLKYFDGMKMMNGMMKMNGDLDDMGMQMSYNQMDMNVVMYPEITGKAASKKDDKMGNMKMNESDYNSNELSDITTLNYAMLKSPTKTTLPKDAPIKELRFELSGNMNRYVWSLDNKVVSETDKILIKKGENVRITLYNGSMMRHPMHLHGHDFRILNGQGDYAPLKNIIDIMPMETDVIEFNANVEGDWFFHCHILYHMMAGMGRVFTYENQAPNPLIPNPKLAQRKLFGEDRKFHFMAENDFATNGNDGMAMFSNTRWSIGTEWRLGYNDHHGYETETHIGRYIGKMQWLMPFIGFDWRYREMEKGEMERNLFNQSNTKDNRSVFSAGLEYTLPMLIKAQAEVFTDGNFRFQLERMDIPVSKRVRMDLMWNTDKEYMAGLRYIIKRNFSARTHYDSDMGFGVGVNLNY</sequence>
<dbReference type="Pfam" id="PF07732">
    <property type="entry name" value="Cu-oxidase_3"/>
    <property type="match status" value="1"/>
</dbReference>
<dbReference type="Pfam" id="PF00394">
    <property type="entry name" value="Cu-oxidase"/>
    <property type="match status" value="1"/>
</dbReference>
<feature type="domain" description="Plastocyanin-like" evidence="5">
    <location>
        <begin position="426"/>
        <end position="540"/>
    </location>
</feature>
<organism evidence="7 8">
    <name type="scientific">Flavobacterium aquatile LMG 4008 = ATCC 11947</name>
    <dbReference type="NCBI Taxonomy" id="1453498"/>
    <lineage>
        <taxon>Bacteria</taxon>
        <taxon>Pseudomonadati</taxon>
        <taxon>Bacteroidota</taxon>
        <taxon>Flavobacteriia</taxon>
        <taxon>Flavobacteriales</taxon>
        <taxon>Flavobacteriaceae</taxon>
        <taxon>Flavobacterium</taxon>
    </lineage>
</organism>
<dbReference type="eggNOG" id="COG2132">
    <property type="taxonomic scope" value="Bacteria"/>
</dbReference>
<keyword evidence="2" id="KW-0560">Oxidoreductase</keyword>
<dbReference type="InterPro" id="IPR034284">
    <property type="entry name" value="CuRO_1_CopA"/>
</dbReference>
<dbReference type="PROSITE" id="PS00080">
    <property type="entry name" value="MULTICOPPER_OXIDASE2"/>
    <property type="match status" value="1"/>
</dbReference>
<evidence type="ECO:0000259" key="6">
    <source>
        <dbReference type="Pfam" id="PF07732"/>
    </source>
</evidence>
<dbReference type="InterPro" id="IPR011706">
    <property type="entry name" value="Cu-oxidase_C"/>
</dbReference>
<dbReference type="AlphaFoldDB" id="A0A095U413"/>
<dbReference type="CDD" id="cd13896">
    <property type="entry name" value="CuRO_3_CopA"/>
    <property type="match status" value="1"/>
</dbReference>
<comment type="caution">
    <text evidence="7">The sequence shown here is derived from an EMBL/GenBank/DDBJ whole genome shotgun (WGS) entry which is preliminary data.</text>
</comment>
<dbReference type="PANTHER" id="PTHR11709:SF394">
    <property type="entry name" value="FI03373P-RELATED"/>
    <property type="match status" value="1"/>
</dbReference>
<evidence type="ECO:0000313" key="8">
    <source>
        <dbReference type="Proteomes" id="UP000029554"/>
    </source>
</evidence>
<dbReference type="Proteomes" id="UP000029554">
    <property type="component" value="Unassembled WGS sequence"/>
</dbReference>
<name>A0A095U413_9FLAO</name>
<dbReference type="InterPro" id="IPR001117">
    <property type="entry name" value="Cu-oxidase_2nd"/>
</dbReference>
<dbReference type="InterPro" id="IPR002355">
    <property type="entry name" value="Cu_oxidase_Cu_BS"/>
</dbReference>
<dbReference type="InterPro" id="IPR011707">
    <property type="entry name" value="Cu-oxidase-like_N"/>
</dbReference>
<dbReference type="PANTHER" id="PTHR11709">
    <property type="entry name" value="MULTI-COPPER OXIDASE"/>
    <property type="match status" value="1"/>
</dbReference>
<keyword evidence="1" id="KW-0479">Metal-binding</keyword>
<dbReference type="Gene3D" id="2.60.40.420">
    <property type="entry name" value="Cupredoxins - blue copper proteins"/>
    <property type="match status" value="3"/>
</dbReference>
<feature type="domain" description="Plastocyanin-like" evidence="4">
    <location>
        <begin position="213"/>
        <end position="301"/>
    </location>
</feature>
<evidence type="ECO:0000259" key="5">
    <source>
        <dbReference type="Pfam" id="PF07731"/>
    </source>
</evidence>
<accession>A0A095U413</accession>
<dbReference type="Pfam" id="PF07731">
    <property type="entry name" value="Cu-oxidase_2"/>
    <property type="match status" value="1"/>
</dbReference>
<dbReference type="InterPro" id="IPR033138">
    <property type="entry name" value="Cu_oxidase_CS"/>
</dbReference>
<dbReference type="EMBL" id="JRHH01000001">
    <property type="protein sequence ID" value="KGD69363.1"/>
    <property type="molecule type" value="Genomic_DNA"/>
</dbReference>
<evidence type="ECO:0000259" key="4">
    <source>
        <dbReference type="Pfam" id="PF00394"/>
    </source>
</evidence>
<evidence type="ECO:0000256" key="3">
    <source>
        <dbReference type="ARBA" id="ARBA00023008"/>
    </source>
</evidence>
<dbReference type="InterPro" id="IPR034279">
    <property type="entry name" value="CuRO_3_CopA"/>
</dbReference>
<dbReference type="InterPro" id="IPR034282">
    <property type="entry name" value="CuRO_2_CopA"/>
</dbReference>
<evidence type="ECO:0000313" key="7">
    <source>
        <dbReference type="EMBL" id="KGD69363.1"/>
    </source>
</evidence>
<dbReference type="CDD" id="cd13848">
    <property type="entry name" value="CuRO_1_CopA"/>
    <property type="match status" value="1"/>
</dbReference>
<dbReference type="CDD" id="cd13874">
    <property type="entry name" value="CuRO_2_CopA"/>
    <property type="match status" value="1"/>
</dbReference>
<keyword evidence="8" id="KW-1185">Reference proteome</keyword>
<evidence type="ECO:0000256" key="1">
    <source>
        <dbReference type="ARBA" id="ARBA00022723"/>
    </source>
</evidence>
<dbReference type="GO" id="GO:0016491">
    <property type="term" value="F:oxidoreductase activity"/>
    <property type="evidence" value="ECO:0007669"/>
    <property type="project" value="UniProtKB-KW"/>
</dbReference>
<protein>
    <submittedName>
        <fullName evidence="7">Multicopper oxidase</fullName>
    </submittedName>
</protein>
<dbReference type="InterPro" id="IPR045087">
    <property type="entry name" value="Cu-oxidase_fam"/>
</dbReference>
<dbReference type="STRING" id="1453498.LG45_00885"/>
<proteinExistence type="predicted"/>
<gene>
    <name evidence="7" type="ORF">LG45_00885</name>
</gene>
<dbReference type="PROSITE" id="PS00079">
    <property type="entry name" value="MULTICOPPER_OXIDASE1"/>
    <property type="match status" value="1"/>
</dbReference>
<dbReference type="InterPro" id="IPR008972">
    <property type="entry name" value="Cupredoxin"/>
</dbReference>